<evidence type="ECO:0000313" key="2">
    <source>
        <dbReference type="EMBL" id="CAH3024536.1"/>
    </source>
</evidence>
<accession>A0ABN8M515</accession>
<name>A0ABN8M515_9CNID</name>
<gene>
    <name evidence="2" type="ORF">PEVE_00023147</name>
</gene>
<reference evidence="2 3" key="1">
    <citation type="submission" date="2022-05" db="EMBL/GenBank/DDBJ databases">
        <authorList>
            <consortium name="Genoscope - CEA"/>
            <person name="William W."/>
        </authorList>
    </citation>
    <scope>NUCLEOTIDE SEQUENCE [LARGE SCALE GENOMIC DNA]</scope>
</reference>
<sequence>MESFLDPKVEELLADKSETERLQAIAFSIACLCTGPTPFQPPDYYHIPKRTVTETDDEEEDDDEDEQDDEETEGTSEK</sequence>
<feature type="region of interest" description="Disordered" evidence="1">
    <location>
        <begin position="36"/>
        <end position="78"/>
    </location>
</feature>
<evidence type="ECO:0000256" key="1">
    <source>
        <dbReference type="SAM" id="MobiDB-lite"/>
    </source>
</evidence>
<feature type="compositionally biased region" description="Acidic residues" evidence="1">
    <location>
        <begin position="54"/>
        <end position="78"/>
    </location>
</feature>
<dbReference type="Proteomes" id="UP001159427">
    <property type="component" value="Unassembled WGS sequence"/>
</dbReference>
<protein>
    <submittedName>
        <fullName evidence="2">Uncharacterized protein</fullName>
    </submittedName>
</protein>
<comment type="caution">
    <text evidence="2">The sequence shown here is derived from an EMBL/GenBank/DDBJ whole genome shotgun (WGS) entry which is preliminary data.</text>
</comment>
<organism evidence="2 3">
    <name type="scientific">Porites evermanni</name>
    <dbReference type="NCBI Taxonomy" id="104178"/>
    <lineage>
        <taxon>Eukaryota</taxon>
        <taxon>Metazoa</taxon>
        <taxon>Cnidaria</taxon>
        <taxon>Anthozoa</taxon>
        <taxon>Hexacorallia</taxon>
        <taxon>Scleractinia</taxon>
        <taxon>Fungiina</taxon>
        <taxon>Poritidae</taxon>
        <taxon>Porites</taxon>
    </lineage>
</organism>
<proteinExistence type="predicted"/>
<keyword evidence="3" id="KW-1185">Reference proteome</keyword>
<dbReference type="EMBL" id="CALNXI010000307">
    <property type="protein sequence ID" value="CAH3024536.1"/>
    <property type="molecule type" value="Genomic_DNA"/>
</dbReference>
<evidence type="ECO:0000313" key="3">
    <source>
        <dbReference type="Proteomes" id="UP001159427"/>
    </source>
</evidence>